<feature type="compositionally biased region" description="Basic residues" evidence="10">
    <location>
        <begin position="161"/>
        <end position="172"/>
    </location>
</feature>
<evidence type="ECO:0000313" key="13">
    <source>
        <dbReference type="Proteomes" id="UP000007303"/>
    </source>
</evidence>
<dbReference type="HOGENOM" id="CLU_007120_1_0_1"/>
<reference evidence="12" key="3">
    <citation type="submission" date="2025-09" db="UniProtKB">
        <authorList>
            <consortium name="Ensembl"/>
        </authorList>
    </citation>
    <scope>IDENTIFICATION</scope>
</reference>
<comment type="similarity">
    <text evidence="7">Belongs to the synaptopodin family.</text>
</comment>
<evidence type="ECO:0000256" key="10">
    <source>
        <dbReference type="SAM" id="MobiDB-lite"/>
    </source>
</evidence>
<evidence type="ECO:0000256" key="1">
    <source>
        <dbReference type="ARBA" id="ARBA00004245"/>
    </source>
</evidence>
<reference evidence="12" key="2">
    <citation type="submission" date="2025-08" db="UniProtKB">
        <authorList>
            <consortium name="Ensembl"/>
        </authorList>
    </citation>
    <scope>IDENTIFICATION</scope>
</reference>
<keyword evidence="2" id="KW-0488">Methylation</keyword>
<dbReference type="PANTHER" id="PTHR24217">
    <property type="entry name" value="PUTATIVE-RELATED"/>
    <property type="match status" value="1"/>
</dbReference>
<feature type="compositionally biased region" description="Pro residues" evidence="10">
    <location>
        <begin position="584"/>
        <end position="593"/>
    </location>
</feature>
<feature type="region of interest" description="Disordered" evidence="10">
    <location>
        <begin position="330"/>
        <end position="473"/>
    </location>
</feature>
<evidence type="ECO:0000259" key="11">
    <source>
        <dbReference type="PROSITE" id="PS50106"/>
    </source>
</evidence>
<feature type="region of interest" description="Disordered" evidence="10">
    <location>
        <begin position="791"/>
        <end position="816"/>
    </location>
</feature>
<dbReference type="PROSITE" id="PS50106">
    <property type="entry name" value="PDZ"/>
    <property type="match status" value="1"/>
</dbReference>
<evidence type="ECO:0000256" key="9">
    <source>
        <dbReference type="ARBA" id="ARBA00069693"/>
    </source>
</evidence>
<dbReference type="InterPro" id="IPR036034">
    <property type="entry name" value="PDZ_sf"/>
</dbReference>
<dbReference type="Pfam" id="PF00595">
    <property type="entry name" value="PDZ"/>
    <property type="match status" value="1"/>
</dbReference>
<keyword evidence="3" id="KW-0963">Cytoplasm</keyword>
<evidence type="ECO:0000256" key="5">
    <source>
        <dbReference type="ARBA" id="ARBA00023203"/>
    </source>
</evidence>
<dbReference type="Proteomes" id="UP000007303">
    <property type="component" value="Unassembled WGS sequence"/>
</dbReference>
<dbReference type="CDD" id="cd10820">
    <property type="entry name" value="PDZ_SYNPO2-like"/>
    <property type="match status" value="1"/>
</dbReference>
<dbReference type="GO" id="GO:0003779">
    <property type="term" value="F:actin binding"/>
    <property type="evidence" value="ECO:0007669"/>
    <property type="project" value="UniProtKB-KW"/>
</dbReference>
<dbReference type="Ensembl" id="ENSTNIT00000010446.1">
    <property type="protein sequence ID" value="ENSTNIP00000010265.1"/>
    <property type="gene ID" value="ENSTNIG00000007457.1"/>
</dbReference>
<name>H3CPT2_TETNG</name>
<keyword evidence="5" id="KW-0009">Actin-binding</keyword>
<comment type="subcellular location">
    <subcellularLocation>
        <location evidence="1">Cytoplasm</location>
        <location evidence="1">Cytoskeleton</location>
    </subcellularLocation>
</comment>
<dbReference type="SMART" id="SM00228">
    <property type="entry name" value="PDZ"/>
    <property type="match status" value="1"/>
</dbReference>
<dbReference type="GO" id="GO:0005634">
    <property type="term" value="C:nucleus"/>
    <property type="evidence" value="ECO:0007669"/>
    <property type="project" value="TreeGrafter"/>
</dbReference>
<feature type="compositionally biased region" description="Basic and acidic residues" evidence="10">
    <location>
        <begin position="372"/>
        <end position="390"/>
    </location>
</feature>
<feature type="compositionally biased region" description="Low complexity" evidence="10">
    <location>
        <begin position="129"/>
        <end position="141"/>
    </location>
</feature>
<evidence type="ECO:0000313" key="12">
    <source>
        <dbReference type="Ensembl" id="ENSTNIP00000010265.1"/>
    </source>
</evidence>
<feature type="compositionally biased region" description="Basic and acidic residues" evidence="10">
    <location>
        <begin position="688"/>
        <end position="697"/>
    </location>
</feature>
<evidence type="ECO:0000256" key="7">
    <source>
        <dbReference type="ARBA" id="ARBA00038161"/>
    </source>
</evidence>
<dbReference type="SUPFAM" id="SSF50156">
    <property type="entry name" value="PDZ domain-like"/>
    <property type="match status" value="1"/>
</dbReference>
<dbReference type="AlphaFoldDB" id="H3CPT2"/>
<feature type="compositionally biased region" description="Low complexity" evidence="10">
    <location>
        <begin position="552"/>
        <end position="570"/>
    </location>
</feature>
<dbReference type="GO" id="GO:0032233">
    <property type="term" value="P:positive regulation of actin filament bundle assembly"/>
    <property type="evidence" value="ECO:0007669"/>
    <property type="project" value="TreeGrafter"/>
</dbReference>
<keyword evidence="4" id="KW-0597">Phosphoprotein</keyword>
<evidence type="ECO:0000256" key="2">
    <source>
        <dbReference type="ARBA" id="ARBA00022481"/>
    </source>
</evidence>
<dbReference type="PANTHER" id="PTHR24217:SF14">
    <property type="entry name" value="SYNAPTOPODIN 2-LIKE A"/>
    <property type="match status" value="1"/>
</dbReference>
<reference evidence="13" key="1">
    <citation type="journal article" date="2004" name="Nature">
        <title>Genome duplication in the teleost fish Tetraodon nigroviridis reveals the early vertebrate proto-karyotype.</title>
        <authorList>
            <person name="Jaillon O."/>
            <person name="Aury J.-M."/>
            <person name="Brunet F."/>
            <person name="Petit J.-L."/>
            <person name="Stange-Thomann N."/>
            <person name="Mauceli E."/>
            <person name="Bouneau L."/>
            <person name="Fischer C."/>
            <person name="Ozouf-Costaz C."/>
            <person name="Bernot A."/>
            <person name="Nicaud S."/>
            <person name="Jaffe D."/>
            <person name="Fisher S."/>
            <person name="Lutfalla G."/>
            <person name="Dossat C."/>
            <person name="Segurens B."/>
            <person name="Dasilva C."/>
            <person name="Salanoubat M."/>
            <person name="Levy M."/>
            <person name="Boudet N."/>
            <person name="Castellano S."/>
            <person name="Anthouard V."/>
            <person name="Jubin C."/>
            <person name="Castelli V."/>
            <person name="Katinka M."/>
            <person name="Vacherie B."/>
            <person name="Biemont C."/>
            <person name="Skalli Z."/>
            <person name="Cattolico L."/>
            <person name="Poulain J."/>
            <person name="De Berardinis V."/>
            <person name="Cruaud C."/>
            <person name="Duprat S."/>
            <person name="Brottier P."/>
            <person name="Coutanceau J.-P."/>
            <person name="Gouzy J."/>
            <person name="Parra G."/>
            <person name="Lardier G."/>
            <person name="Chapple C."/>
            <person name="McKernan K.J."/>
            <person name="McEwan P."/>
            <person name="Bosak S."/>
            <person name="Kellis M."/>
            <person name="Volff J.-N."/>
            <person name="Guigo R."/>
            <person name="Zody M.C."/>
            <person name="Mesirov J."/>
            <person name="Lindblad-Toh K."/>
            <person name="Birren B."/>
            <person name="Nusbaum C."/>
            <person name="Kahn D."/>
            <person name="Robinson-Rechavi M."/>
            <person name="Laudet V."/>
            <person name="Schachter V."/>
            <person name="Quetier F."/>
            <person name="Saurin W."/>
            <person name="Scarpelli C."/>
            <person name="Wincker P."/>
            <person name="Lander E.S."/>
            <person name="Weissenbach J."/>
            <person name="Roest Crollius H."/>
        </authorList>
    </citation>
    <scope>NUCLEOTIDE SEQUENCE [LARGE SCALE GENOMIC DNA]</scope>
</reference>
<dbReference type="InterPro" id="IPR051976">
    <property type="entry name" value="Synaptopodin_domain"/>
</dbReference>
<accession>H3CPT2</accession>
<proteinExistence type="inferred from homology"/>
<feature type="compositionally biased region" description="Polar residues" evidence="10">
    <location>
        <begin position="749"/>
        <end position="769"/>
    </location>
</feature>
<feature type="compositionally biased region" description="Basic and acidic residues" evidence="10">
    <location>
        <begin position="409"/>
        <end position="423"/>
    </location>
</feature>
<feature type="region of interest" description="Disordered" evidence="10">
    <location>
        <begin position="111"/>
        <end position="226"/>
    </location>
</feature>
<protein>
    <recommendedName>
        <fullName evidence="9">Synaptopodin 2-like protein</fullName>
    </recommendedName>
</protein>
<feature type="region of interest" description="Disordered" evidence="10">
    <location>
        <begin position="677"/>
        <end position="709"/>
    </location>
</feature>
<feature type="domain" description="PDZ" evidence="11">
    <location>
        <begin position="5"/>
        <end position="87"/>
    </location>
</feature>
<dbReference type="GO" id="GO:0030018">
    <property type="term" value="C:Z disc"/>
    <property type="evidence" value="ECO:0007669"/>
    <property type="project" value="TreeGrafter"/>
</dbReference>
<comment type="function">
    <text evidence="8">Actin-associated protein that may play a role in modulating actin-based shape.</text>
</comment>
<evidence type="ECO:0000256" key="3">
    <source>
        <dbReference type="ARBA" id="ARBA00022490"/>
    </source>
</evidence>
<dbReference type="GeneTree" id="ENSGT00950000183054"/>
<feature type="compositionally biased region" description="Polar residues" evidence="10">
    <location>
        <begin position="430"/>
        <end position="451"/>
    </location>
</feature>
<organism evidence="12 13">
    <name type="scientific">Tetraodon nigroviridis</name>
    <name type="common">Spotted green pufferfish</name>
    <name type="synonym">Chelonodon nigroviridis</name>
    <dbReference type="NCBI Taxonomy" id="99883"/>
    <lineage>
        <taxon>Eukaryota</taxon>
        <taxon>Metazoa</taxon>
        <taxon>Chordata</taxon>
        <taxon>Craniata</taxon>
        <taxon>Vertebrata</taxon>
        <taxon>Euteleostomi</taxon>
        <taxon>Actinopterygii</taxon>
        <taxon>Neopterygii</taxon>
        <taxon>Teleostei</taxon>
        <taxon>Neoteleostei</taxon>
        <taxon>Acanthomorphata</taxon>
        <taxon>Eupercaria</taxon>
        <taxon>Tetraodontiformes</taxon>
        <taxon>Tetradontoidea</taxon>
        <taxon>Tetraodontidae</taxon>
        <taxon>Tetraodon</taxon>
    </lineage>
</organism>
<sequence>MVAEEVVITLSGGAPWGFRLQGGVEQQKPLQVAKVRKRSKACRAGLREADELVSINEQPCGRLSHAQAMELIDSSPGILHIRIKSFQSVVLVTRAPSPRIDKEYRAALRALSPSNPQHAPVREVHRSRSSLTSGLTSPPGSEAYYGETDSDADVAGYERQRRQKRRSPRKPTGRTSPEGGETSEMSGYDSAPDAQLFPRLLDGRGENGDGGAELPGVARREPANVPLVSPEKAKEALMLSSRSQLVPMVGPLNKPIDEELTTTYMEKAKQAKLNRGDNVQDKQVKEAKSKCRTIASLLTDAPNPHSKGVLMFKKRRQRSKKYTLTSFGSVDEDRYRDSQEEDGVFPGSESEIDDEGFSAAPDPTWDSEYLDMLEKRATAGSEGREDRAEDAVSPGLSDTAGKGAQLFEQQRKRAAEHTKKAEEVYLQPEAQGQLQSQASPMATQQTPSHVSQALKVQKEHVSMSPPPVAPKPATASVTLLTTPAETSSPEVSASSVLNRTARPFTPGFIAVRAATAPVTFRPPVSKANQRPPPAAVVLPPFSAPSSTPPQPQSAFYPPSSIPAAPSVPASGTPISALADQRAPVDPPPVTAIQPPLPKSPLMFVSSVSVVPQPEAVAPTPVPGPTGRTGILFEARRRSGRPKPMFNVPDVVKKTPNPDLLSMVQKMDDRFVRQKPGQPFFDSVSDGGEETRKEDFDVGRAPPPVAPKPKVLTEAPQFLQAGGKGAELFARRQTRMGVYAVDTPPETPHEQNVSSHSATHLHDSSLSPSIPSQWKLSPNVRAPPPIGYNPLMAPSIPTGPQRGATKPDQGARGGSQRDGIKAIDFMRRQPYQLNSAMFSYGGSAASPKQIPIKTARVYEVKRFSTPTPMSAPALAPKVIAPRSATTLGERLSHSEMVSPPLAPLTLQAAPSNCIQAPKPRFVATKGGVQAHIWRPGAIHN</sequence>
<dbReference type="InterPro" id="IPR001478">
    <property type="entry name" value="PDZ"/>
</dbReference>
<keyword evidence="6" id="KW-0206">Cytoskeleton</keyword>
<keyword evidence="13" id="KW-1185">Reference proteome</keyword>
<dbReference type="FunFam" id="2.30.42.10:FF:000137">
    <property type="entry name" value="Synaptopodin 2-like a"/>
    <property type="match status" value="1"/>
</dbReference>
<dbReference type="Gene3D" id="2.30.42.10">
    <property type="match status" value="1"/>
</dbReference>
<dbReference type="GO" id="GO:0015629">
    <property type="term" value="C:actin cytoskeleton"/>
    <property type="evidence" value="ECO:0007669"/>
    <property type="project" value="TreeGrafter"/>
</dbReference>
<feature type="region of interest" description="Disordered" evidence="10">
    <location>
        <begin position="522"/>
        <end position="593"/>
    </location>
</feature>
<feature type="region of interest" description="Disordered" evidence="10">
    <location>
        <begin position="741"/>
        <end position="769"/>
    </location>
</feature>
<evidence type="ECO:0000256" key="4">
    <source>
        <dbReference type="ARBA" id="ARBA00022553"/>
    </source>
</evidence>
<evidence type="ECO:0000256" key="8">
    <source>
        <dbReference type="ARBA" id="ARBA00057136"/>
    </source>
</evidence>
<evidence type="ECO:0000256" key="6">
    <source>
        <dbReference type="ARBA" id="ARBA00023212"/>
    </source>
</evidence>